<dbReference type="Proteomes" id="UP000176902">
    <property type="component" value="Unassembled WGS sequence"/>
</dbReference>
<evidence type="ECO:0008006" key="3">
    <source>
        <dbReference type="Google" id="ProtNLM"/>
    </source>
</evidence>
<accession>A0A1F5JX21</accession>
<name>A0A1F5JX21_9BACT</name>
<dbReference type="AlphaFoldDB" id="A0A1F5JX21"/>
<evidence type="ECO:0000313" key="1">
    <source>
        <dbReference type="EMBL" id="OGE33186.1"/>
    </source>
</evidence>
<dbReference type="EMBL" id="MFCV01000013">
    <property type="protein sequence ID" value="OGE33186.1"/>
    <property type="molecule type" value="Genomic_DNA"/>
</dbReference>
<dbReference type="Pfam" id="PF18933">
    <property type="entry name" value="PsbP_2"/>
    <property type="match status" value="1"/>
</dbReference>
<organism evidence="1 2">
    <name type="scientific">Candidatus Daviesbacteria bacterium RIFCSPHIGHO2_02_FULL_36_13</name>
    <dbReference type="NCBI Taxonomy" id="1797768"/>
    <lineage>
        <taxon>Bacteria</taxon>
        <taxon>Candidatus Daviesiibacteriota</taxon>
    </lineage>
</organism>
<sequence length="352" mass="38726">MNKSAQKGLAPLILVLIVGVVIGGIVIASKGSFTSKKSAEQTSQQSSSLYSSYDDNVSIQTPDGWTLKENPQPGTQATFFSPKEGVDDKFIENVGLSVSDLSAKPDVTLDEVVKAWIDQSQSEFPDSFKVISQDKTTLGGAEAVKLIYQAKDKVSSLKGMAIFALKDSKAYILSYSSEEKSFDKFLDGVNQIINSFKFGGIVLEWETFKNSEMGYSVKHPKGWVAKDSSGETNRKLTVSHPKNFANVLVAAHKDDSLKEGGGMAKAIKGRKEFLESDKELKIADFKATVEEKKGGWLMVGEKTIDGQKWQLEERGLVDIYGKVILMQSGYSEDYGKQYKDVVREIMDSFSVE</sequence>
<dbReference type="STRING" id="1797768.A3C59_03655"/>
<gene>
    <name evidence="1" type="ORF">A3C59_03655</name>
</gene>
<evidence type="ECO:0000313" key="2">
    <source>
        <dbReference type="Proteomes" id="UP000176902"/>
    </source>
</evidence>
<dbReference type="Gene3D" id="3.40.1000.10">
    <property type="entry name" value="Mog1/PsbP, alpha/beta/alpha sandwich"/>
    <property type="match status" value="1"/>
</dbReference>
<protein>
    <recommendedName>
        <fullName evidence="3">DUF1795 domain-containing protein</fullName>
    </recommendedName>
</protein>
<reference evidence="1 2" key="1">
    <citation type="journal article" date="2016" name="Nat. Commun.">
        <title>Thousands of microbial genomes shed light on interconnected biogeochemical processes in an aquifer system.</title>
        <authorList>
            <person name="Anantharaman K."/>
            <person name="Brown C.T."/>
            <person name="Hug L.A."/>
            <person name="Sharon I."/>
            <person name="Castelle C.J."/>
            <person name="Probst A.J."/>
            <person name="Thomas B.C."/>
            <person name="Singh A."/>
            <person name="Wilkins M.J."/>
            <person name="Karaoz U."/>
            <person name="Brodie E.L."/>
            <person name="Williams K.H."/>
            <person name="Hubbard S.S."/>
            <person name="Banfield J.F."/>
        </authorList>
    </citation>
    <scope>NUCLEOTIDE SEQUENCE [LARGE SCALE GENOMIC DNA]</scope>
</reference>
<proteinExistence type="predicted"/>
<comment type="caution">
    <text evidence="1">The sequence shown here is derived from an EMBL/GenBank/DDBJ whole genome shotgun (WGS) entry which is preliminary data.</text>
</comment>